<feature type="compositionally biased region" description="Polar residues" evidence="1">
    <location>
        <begin position="607"/>
        <end position="632"/>
    </location>
</feature>
<feature type="region of interest" description="Disordered" evidence="1">
    <location>
        <begin position="606"/>
        <end position="672"/>
    </location>
</feature>
<dbReference type="AlphaFoldDB" id="A0AAV2HDJ9"/>
<name>A0AAV2HDJ9_LYMST</name>
<dbReference type="SUPFAM" id="SSF52540">
    <property type="entry name" value="P-loop containing nucleoside triphosphate hydrolases"/>
    <property type="match status" value="1"/>
</dbReference>
<evidence type="ECO:0000313" key="2">
    <source>
        <dbReference type="EMBL" id="CAL1531980.1"/>
    </source>
</evidence>
<dbReference type="EMBL" id="CAXITT010000102">
    <property type="protein sequence ID" value="CAL1531980.1"/>
    <property type="molecule type" value="Genomic_DNA"/>
</dbReference>
<evidence type="ECO:0000256" key="1">
    <source>
        <dbReference type="SAM" id="MobiDB-lite"/>
    </source>
</evidence>
<protein>
    <submittedName>
        <fullName evidence="2">Uncharacterized protein</fullName>
    </submittedName>
</protein>
<comment type="caution">
    <text evidence="2">The sequence shown here is derived from an EMBL/GenBank/DDBJ whole genome shotgun (WGS) entry which is preliminary data.</text>
</comment>
<evidence type="ECO:0000313" key="3">
    <source>
        <dbReference type="Proteomes" id="UP001497497"/>
    </source>
</evidence>
<keyword evidence="3" id="KW-1185">Reference proteome</keyword>
<dbReference type="InterPro" id="IPR027417">
    <property type="entry name" value="P-loop_NTPase"/>
</dbReference>
<accession>A0AAV2HDJ9</accession>
<proteinExistence type="predicted"/>
<dbReference type="Proteomes" id="UP001497497">
    <property type="component" value="Unassembled WGS sequence"/>
</dbReference>
<reference evidence="2 3" key="1">
    <citation type="submission" date="2024-04" db="EMBL/GenBank/DDBJ databases">
        <authorList>
            <consortium name="Genoscope - CEA"/>
            <person name="William W."/>
        </authorList>
    </citation>
    <scope>NUCLEOTIDE SEQUENCE [LARGE SCALE GENOMIC DNA]</scope>
</reference>
<sequence length="974" mass="109486">MTKNLNFCADGKIENLMERIQIQGESFYKDIGRKTWRVPPVKFNVMKVLPDKSVSPHSKILDVPPQTDKETNKAENIVCGAFESLSDHLIKESGESAMFIVSNFEYDNYLNKLDLSSLAADDAENSVPNSHGSDGCGEHTGSSIRLPKDVAQRGELDILILNQSAGMLLVQTKAVGYNFPKAAQLDDVYIKNLDTAIDKAIKQLLRDESVMLHVMEDLELTSRQMTKLIALPKLRRDYLNQFCSKCERFKNLLLETKLSLDVNFLCEEDFTLDSLLNWWTQRLLLKTERIKLESMKQIAYRTVGLVSTVSVWSFVQPRMEVRNLNDAAWETGNRFAQVLLSSQQAALLKREEKYFYVWGPAGSGKTLLLSLKGRQWLRNDFDVAILNTRLGSKGRTVGHVMESTVNNSRDEIFSRCKGTFKKAKRIDIDLVVDEATLRLEMDKCVGRNEKIRFLIDEVTWIPESEKLMFVLKDMFPDSTIWCAGMLAECKPQGFESEGLESILRCPPSVQRVLRIVDNRKKRCKLYHLESSSAGLPTDGPKPHFIIHSEHGPPNVQPYDCIHCANQLSDFLLNDLNMKESLNFCGSHQSSSCVKEEKADSIIEAPQVGQQPESDIQSPQVGHQPESNLQSPPNGLHVCDQERTLQKPGIPVKQATGPKNKRSRVSSNPSSNECNNGCRLHFNDAVLAVSMPQSWHHYTPLGYWAISREALHSNMLLLGSGPFCTQLLDRGVPLKVEGAMTFTPESKSEQSFAMCPIGSVHGLEYKVVVCIPSARDLPETTELNEGIIEGKRGPLVTYRRLPFAQTIIKKRQDELILGPNFCTCFLPGSQALQHPRKSEDSCQGNVGPKSDKIRISTHVHGNYVNNQPTDLLYEQVIEGSPSTVDPNQQKTPASTEKITTDMVQEANSDSTYHSPEKCLERLKEKVCGHCNTDKCVCKFFRPVELVALHRLDPWDKAYVLMSASRCTSQLILVLP</sequence>
<organism evidence="2 3">
    <name type="scientific">Lymnaea stagnalis</name>
    <name type="common">Great pond snail</name>
    <name type="synonym">Helix stagnalis</name>
    <dbReference type="NCBI Taxonomy" id="6523"/>
    <lineage>
        <taxon>Eukaryota</taxon>
        <taxon>Metazoa</taxon>
        <taxon>Spiralia</taxon>
        <taxon>Lophotrochozoa</taxon>
        <taxon>Mollusca</taxon>
        <taxon>Gastropoda</taxon>
        <taxon>Heterobranchia</taxon>
        <taxon>Euthyneura</taxon>
        <taxon>Panpulmonata</taxon>
        <taxon>Hygrophila</taxon>
        <taxon>Lymnaeoidea</taxon>
        <taxon>Lymnaeidae</taxon>
        <taxon>Lymnaea</taxon>
    </lineage>
</organism>
<gene>
    <name evidence="2" type="ORF">GSLYS_00006059001</name>
</gene>